<reference evidence="2" key="1">
    <citation type="submission" date="2020-09" db="EMBL/GenBank/DDBJ databases">
        <title>Whole genome shotgun sequence of Streptomyces cinnamonensis NBRC 15873.</title>
        <authorList>
            <person name="Komaki H."/>
            <person name="Tamura T."/>
        </authorList>
    </citation>
    <scope>NUCLEOTIDE SEQUENCE [LARGE SCALE GENOMIC DNA]</scope>
    <source>
        <strain evidence="2">NBRC 15873</strain>
    </source>
</reference>
<dbReference type="GeneID" id="86959247"/>
<comment type="caution">
    <text evidence="1">The sequence shown here is derived from an EMBL/GenBank/DDBJ whole genome shotgun (WGS) entry which is preliminary data.</text>
</comment>
<sequence length="74" mass="8436">MLRHPRGCDEREDHWLQFGIRLPISAYDPAGQAEQLEARLTAGDPRATAQVWGGSQEAAEKLGYRWPPEYPWDS</sequence>
<evidence type="ECO:0000313" key="1">
    <source>
        <dbReference type="EMBL" id="GHI17439.1"/>
    </source>
</evidence>
<dbReference type="EMBL" id="BNDV01000017">
    <property type="protein sequence ID" value="GHI17439.1"/>
    <property type="molecule type" value="Genomic_DNA"/>
</dbReference>
<proteinExistence type="predicted"/>
<accession>A0ABQ3NXF2</accession>
<gene>
    <name evidence="1" type="ORF">Scinn_69020</name>
</gene>
<name>A0ABQ3NXF2_STRVG</name>
<dbReference type="RefSeq" id="WP_053614023.1">
    <property type="nucleotide sequence ID" value="NZ_BMRU01000029.1"/>
</dbReference>
<dbReference type="Proteomes" id="UP000660554">
    <property type="component" value="Unassembled WGS sequence"/>
</dbReference>
<protein>
    <submittedName>
        <fullName evidence="1">Uncharacterized protein</fullName>
    </submittedName>
</protein>
<organism evidence="1 2">
    <name type="scientific">Streptomyces virginiae</name>
    <name type="common">Streptomyces cinnamonensis</name>
    <dbReference type="NCBI Taxonomy" id="1961"/>
    <lineage>
        <taxon>Bacteria</taxon>
        <taxon>Bacillati</taxon>
        <taxon>Actinomycetota</taxon>
        <taxon>Actinomycetes</taxon>
        <taxon>Kitasatosporales</taxon>
        <taxon>Streptomycetaceae</taxon>
        <taxon>Streptomyces</taxon>
    </lineage>
</organism>
<evidence type="ECO:0000313" key="2">
    <source>
        <dbReference type="Proteomes" id="UP000660554"/>
    </source>
</evidence>
<keyword evidence="2" id="KW-1185">Reference proteome</keyword>